<dbReference type="Proteomes" id="UP000585638">
    <property type="component" value="Unassembled WGS sequence"/>
</dbReference>
<dbReference type="InterPro" id="IPR036388">
    <property type="entry name" value="WH-like_DNA-bd_sf"/>
</dbReference>
<comment type="similarity">
    <text evidence="1">Belongs to the LysR transcriptional regulatory family.</text>
</comment>
<evidence type="ECO:0000313" key="6">
    <source>
        <dbReference type="EMBL" id="MBB5893335.1"/>
    </source>
</evidence>
<keyword evidence="2" id="KW-0805">Transcription regulation</keyword>
<keyword evidence="7" id="KW-1185">Reference proteome</keyword>
<dbReference type="PANTHER" id="PTHR30346">
    <property type="entry name" value="TRANSCRIPTIONAL DUAL REGULATOR HCAR-RELATED"/>
    <property type="match status" value="1"/>
</dbReference>
<dbReference type="SUPFAM" id="SSF53850">
    <property type="entry name" value="Periplasmic binding protein-like II"/>
    <property type="match status" value="1"/>
</dbReference>
<comment type="caution">
    <text evidence="6">The sequence shown here is derived from an EMBL/GenBank/DDBJ whole genome shotgun (WGS) entry which is preliminary data.</text>
</comment>
<dbReference type="Pfam" id="PF03466">
    <property type="entry name" value="LysR_substrate"/>
    <property type="match status" value="1"/>
</dbReference>
<dbReference type="Pfam" id="PF00126">
    <property type="entry name" value="HTH_1"/>
    <property type="match status" value="1"/>
</dbReference>
<dbReference type="SUPFAM" id="SSF46785">
    <property type="entry name" value="Winged helix' DNA-binding domain"/>
    <property type="match status" value="1"/>
</dbReference>
<organism evidence="6 7">
    <name type="scientific">Kutzneria kofuensis</name>
    <dbReference type="NCBI Taxonomy" id="103725"/>
    <lineage>
        <taxon>Bacteria</taxon>
        <taxon>Bacillati</taxon>
        <taxon>Actinomycetota</taxon>
        <taxon>Actinomycetes</taxon>
        <taxon>Pseudonocardiales</taxon>
        <taxon>Pseudonocardiaceae</taxon>
        <taxon>Kutzneria</taxon>
    </lineage>
</organism>
<gene>
    <name evidence="6" type="ORF">BJ998_004531</name>
</gene>
<dbReference type="RefSeq" id="WP_184864575.1">
    <property type="nucleotide sequence ID" value="NZ_BAAAWY010000012.1"/>
</dbReference>
<evidence type="ECO:0000256" key="1">
    <source>
        <dbReference type="ARBA" id="ARBA00009437"/>
    </source>
</evidence>
<evidence type="ECO:0000259" key="5">
    <source>
        <dbReference type="PROSITE" id="PS50931"/>
    </source>
</evidence>
<evidence type="ECO:0000256" key="2">
    <source>
        <dbReference type="ARBA" id="ARBA00023015"/>
    </source>
</evidence>
<dbReference type="InterPro" id="IPR000847">
    <property type="entry name" value="LysR_HTH_N"/>
</dbReference>
<dbReference type="GO" id="GO:0003700">
    <property type="term" value="F:DNA-binding transcription factor activity"/>
    <property type="evidence" value="ECO:0007669"/>
    <property type="project" value="InterPro"/>
</dbReference>
<proteinExistence type="inferred from homology"/>
<accession>A0A7W9KJ24</accession>
<dbReference type="InterPro" id="IPR005119">
    <property type="entry name" value="LysR_subst-bd"/>
</dbReference>
<evidence type="ECO:0000256" key="3">
    <source>
        <dbReference type="ARBA" id="ARBA00023125"/>
    </source>
</evidence>
<dbReference type="Gene3D" id="3.40.190.10">
    <property type="entry name" value="Periplasmic binding protein-like II"/>
    <property type="match status" value="2"/>
</dbReference>
<protein>
    <submittedName>
        <fullName evidence="6">DNA-binding transcriptional LysR family regulator</fullName>
    </submittedName>
</protein>
<feature type="domain" description="HTH lysR-type" evidence="5">
    <location>
        <begin position="2"/>
        <end position="59"/>
    </location>
</feature>
<dbReference type="AlphaFoldDB" id="A0A7W9KJ24"/>
<dbReference type="EMBL" id="JACHIR010000001">
    <property type="protein sequence ID" value="MBB5893335.1"/>
    <property type="molecule type" value="Genomic_DNA"/>
</dbReference>
<keyword evidence="3 6" id="KW-0238">DNA-binding</keyword>
<dbReference type="GO" id="GO:0003677">
    <property type="term" value="F:DNA binding"/>
    <property type="evidence" value="ECO:0007669"/>
    <property type="project" value="UniProtKB-KW"/>
</dbReference>
<keyword evidence="4" id="KW-0804">Transcription</keyword>
<evidence type="ECO:0000256" key="4">
    <source>
        <dbReference type="ARBA" id="ARBA00023163"/>
    </source>
</evidence>
<dbReference type="PROSITE" id="PS50931">
    <property type="entry name" value="HTH_LYSR"/>
    <property type="match status" value="1"/>
</dbReference>
<dbReference type="PANTHER" id="PTHR30346:SF29">
    <property type="entry name" value="LYSR SUBSTRATE-BINDING"/>
    <property type="match status" value="1"/>
</dbReference>
<evidence type="ECO:0000313" key="7">
    <source>
        <dbReference type="Proteomes" id="UP000585638"/>
    </source>
</evidence>
<dbReference type="InterPro" id="IPR036390">
    <property type="entry name" value="WH_DNA-bd_sf"/>
</dbReference>
<dbReference type="CDD" id="cd08423">
    <property type="entry name" value="PBP2_LTTR_like_6"/>
    <property type="match status" value="1"/>
</dbReference>
<name>A0A7W9KJ24_9PSEU</name>
<dbReference type="GO" id="GO:0032993">
    <property type="term" value="C:protein-DNA complex"/>
    <property type="evidence" value="ECO:0007669"/>
    <property type="project" value="TreeGrafter"/>
</dbReference>
<reference evidence="6 7" key="1">
    <citation type="submission" date="2020-08" db="EMBL/GenBank/DDBJ databases">
        <title>Sequencing the genomes of 1000 actinobacteria strains.</title>
        <authorList>
            <person name="Klenk H.-P."/>
        </authorList>
    </citation>
    <scope>NUCLEOTIDE SEQUENCE [LARGE SCALE GENOMIC DNA]</scope>
    <source>
        <strain evidence="6 7">DSM 43851</strain>
    </source>
</reference>
<sequence length="305" mass="32281">MLDVRRMQVLRAVVTSGSITAAATNLGYTPSAISQQISVLEKEAGLPLLEKVGRGVRPTAAGKLLTDHAGTIAENLAEAELALADLREGRTGRLRVRYFATAGAALVPQAVAEFRKEHPSVQLDLVNVEPLDPIHEAAAGRADVSIVVVADGKTPQLSGIQLVHLLDDPYSAVLPDGHPLADKDVLDLADLAGEVWVDNEYNAASSWTCRQILLDACACAGFSPSFSLQCNDYQTAQGFVAAGLGISMVPRLGLGTVVPGAVVRPVRRPEPIRHIYAAVPEFTADQPATASLIRCLRAAASQQTR</sequence>
<dbReference type="Gene3D" id="1.10.10.10">
    <property type="entry name" value="Winged helix-like DNA-binding domain superfamily/Winged helix DNA-binding domain"/>
    <property type="match status" value="1"/>
</dbReference>